<protein>
    <submittedName>
        <fullName evidence="3">Cytidylyltransferase, putative</fullName>
    </submittedName>
</protein>
<dbReference type="EMBL" id="CYKH01001428">
    <property type="protein sequence ID" value="CUG87041.1"/>
    <property type="molecule type" value="Genomic_DNA"/>
</dbReference>
<evidence type="ECO:0000259" key="2">
    <source>
        <dbReference type="Pfam" id="PF01467"/>
    </source>
</evidence>
<reference evidence="4" key="1">
    <citation type="submission" date="2015-09" db="EMBL/GenBank/DDBJ databases">
        <authorList>
            <consortium name="Pathogen Informatics"/>
        </authorList>
    </citation>
    <scope>NUCLEOTIDE SEQUENCE [LARGE SCALE GENOMIC DNA]</scope>
    <source>
        <strain evidence="4">Lake Konstanz</strain>
    </source>
</reference>
<keyword evidence="3" id="KW-0548">Nucleotidyltransferase</keyword>
<dbReference type="Pfam" id="PF01467">
    <property type="entry name" value="CTP_transf_like"/>
    <property type="match status" value="1"/>
</dbReference>
<dbReference type="VEuPathDB" id="TriTrypDB:BSAL_08105"/>
<keyword evidence="3" id="KW-0808">Transferase</keyword>
<dbReference type="OrthoDB" id="330671at2759"/>
<dbReference type="InterPro" id="IPR014729">
    <property type="entry name" value="Rossmann-like_a/b/a_fold"/>
</dbReference>
<dbReference type="Proteomes" id="UP000051952">
    <property type="component" value="Unassembled WGS sequence"/>
</dbReference>
<organism evidence="3 4">
    <name type="scientific">Bodo saltans</name>
    <name type="common">Flagellated protozoan</name>
    <dbReference type="NCBI Taxonomy" id="75058"/>
    <lineage>
        <taxon>Eukaryota</taxon>
        <taxon>Discoba</taxon>
        <taxon>Euglenozoa</taxon>
        <taxon>Kinetoplastea</taxon>
        <taxon>Metakinetoplastina</taxon>
        <taxon>Eubodonida</taxon>
        <taxon>Bodonidae</taxon>
        <taxon>Bodo</taxon>
    </lineage>
</organism>
<name>A0A0S4J9K4_BODSA</name>
<feature type="region of interest" description="Disordered" evidence="1">
    <location>
        <begin position="242"/>
        <end position="263"/>
    </location>
</feature>
<feature type="domain" description="Cytidyltransferase-like" evidence="2">
    <location>
        <begin position="112"/>
        <end position="250"/>
    </location>
</feature>
<dbReference type="Gene3D" id="3.40.50.620">
    <property type="entry name" value="HUPs"/>
    <property type="match status" value="1"/>
</dbReference>
<sequence length="263" mass="29170">MSRITFSLLRGVEENVAGLLAHLQSRNSSPTGEQAIDVLLTCPSTAFNRSLFITHMQQLYNASTSFDCQTIVNIVPRVEGTSSSSSDSYRPLTKRDMTFAAGFDPVYNYVAVGGTFDRLHSGHKLLLTVSALHTFDKLRVGITGPELLTKKKFAEKLESFETRKRNVETFLRLLRSDDDLELELEPIEEFSGGTDRIAGVEALCASPETLPAIPKINALRRERQLNDIVAIPIYFVGGDTPSVSSSRLRELESQRDQEKSTAN</sequence>
<dbReference type="InterPro" id="IPR004821">
    <property type="entry name" value="Cyt_trans-like"/>
</dbReference>
<dbReference type="OMA" id="HENASGD"/>
<proteinExistence type="predicted"/>
<accession>A0A0S4J9K4</accession>
<gene>
    <name evidence="3" type="ORF">BSAL_08105</name>
</gene>
<feature type="compositionally biased region" description="Basic and acidic residues" evidence="1">
    <location>
        <begin position="247"/>
        <end position="263"/>
    </location>
</feature>
<evidence type="ECO:0000256" key="1">
    <source>
        <dbReference type="SAM" id="MobiDB-lite"/>
    </source>
</evidence>
<keyword evidence="4" id="KW-1185">Reference proteome</keyword>
<dbReference type="SUPFAM" id="SSF52374">
    <property type="entry name" value="Nucleotidylyl transferase"/>
    <property type="match status" value="1"/>
</dbReference>
<dbReference type="AlphaFoldDB" id="A0A0S4J9K4"/>
<evidence type="ECO:0000313" key="3">
    <source>
        <dbReference type="EMBL" id="CUG87041.1"/>
    </source>
</evidence>
<evidence type="ECO:0000313" key="4">
    <source>
        <dbReference type="Proteomes" id="UP000051952"/>
    </source>
</evidence>
<dbReference type="GO" id="GO:0016779">
    <property type="term" value="F:nucleotidyltransferase activity"/>
    <property type="evidence" value="ECO:0007669"/>
    <property type="project" value="UniProtKB-KW"/>
</dbReference>